<keyword evidence="4" id="KW-0274">FAD</keyword>
<evidence type="ECO:0000313" key="9">
    <source>
        <dbReference type="Proteomes" id="UP000759298"/>
    </source>
</evidence>
<dbReference type="Gene3D" id="1.20.140.10">
    <property type="entry name" value="Butyryl-CoA Dehydrogenase, subunit A, domain 3"/>
    <property type="match status" value="1"/>
</dbReference>
<dbReference type="InterPro" id="IPR009100">
    <property type="entry name" value="AcylCoA_DH/oxidase_NM_dom_sf"/>
</dbReference>
<keyword evidence="9" id="KW-1185">Reference proteome</keyword>
<evidence type="ECO:0000256" key="2">
    <source>
        <dbReference type="ARBA" id="ARBA00009347"/>
    </source>
</evidence>
<comment type="similarity">
    <text evidence="2">Belongs to the acyl-CoA dehydrogenase family.</text>
</comment>
<dbReference type="Pfam" id="PF02771">
    <property type="entry name" value="Acyl-CoA_dh_N"/>
    <property type="match status" value="1"/>
</dbReference>
<dbReference type="InterPro" id="IPR046373">
    <property type="entry name" value="Acyl-CoA_Oxase/DH_mid-dom_sf"/>
</dbReference>
<comment type="caution">
    <text evidence="8">The sequence shown here is derived from an EMBL/GenBank/DDBJ whole genome shotgun (WGS) entry which is preliminary data.</text>
</comment>
<gene>
    <name evidence="8" type="ORF">KYN89_11660</name>
</gene>
<dbReference type="InterPro" id="IPR036250">
    <property type="entry name" value="AcylCo_DH-like_C"/>
</dbReference>
<dbReference type="PANTHER" id="PTHR43884">
    <property type="entry name" value="ACYL-COA DEHYDROGENASE"/>
    <property type="match status" value="1"/>
</dbReference>
<evidence type="ECO:0000256" key="1">
    <source>
        <dbReference type="ARBA" id="ARBA00001974"/>
    </source>
</evidence>
<reference evidence="8 9" key="1">
    <citation type="submission" date="2021-07" db="EMBL/GenBank/DDBJ databases">
        <title>Alteriqipengyuania abyssalis NZ-12B nov, sp.nov isolated from deep sea sponge in pacific ocean.</title>
        <authorList>
            <person name="Tareen S."/>
            <person name="Wink J."/>
        </authorList>
    </citation>
    <scope>NUCLEOTIDE SEQUENCE [LARGE SCALE GENOMIC DNA]</scope>
    <source>
        <strain evidence="8 9">NZ-12B</strain>
    </source>
</reference>
<proteinExistence type="inferred from homology"/>
<dbReference type="InterPro" id="IPR009075">
    <property type="entry name" value="AcylCo_DH/oxidase_C"/>
</dbReference>
<feature type="domain" description="Acyl-CoA dehydrogenase/oxidase N-terminal" evidence="7">
    <location>
        <begin position="6"/>
        <end position="116"/>
    </location>
</feature>
<dbReference type="Gene3D" id="2.40.110.10">
    <property type="entry name" value="Butyryl-CoA Dehydrogenase, subunit A, domain 2"/>
    <property type="match status" value="1"/>
</dbReference>
<accession>A0ABS7PF33</accession>
<evidence type="ECO:0000256" key="3">
    <source>
        <dbReference type="ARBA" id="ARBA00022630"/>
    </source>
</evidence>
<protein>
    <submittedName>
        <fullName evidence="8">Acyl-CoA dehydrogenase</fullName>
    </submittedName>
</protein>
<keyword evidence="3" id="KW-0285">Flavoprotein</keyword>
<evidence type="ECO:0000259" key="6">
    <source>
        <dbReference type="Pfam" id="PF00441"/>
    </source>
</evidence>
<dbReference type="InterPro" id="IPR037069">
    <property type="entry name" value="AcylCoA_DH/ox_N_sf"/>
</dbReference>
<organism evidence="8 9">
    <name type="scientific">Alteriqipengyuania abyssalis</name>
    <dbReference type="NCBI Taxonomy" id="2860200"/>
    <lineage>
        <taxon>Bacteria</taxon>
        <taxon>Pseudomonadati</taxon>
        <taxon>Pseudomonadota</taxon>
        <taxon>Alphaproteobacteria</taxon>
        <taxon>Sphingomonadales</taxon>
        <taxon>Erythrobacteraceae</taxon>
        <taxon>Alteriqipengyuania</taxon>
    </lineage>
</organism>
<name>A0ABS7PF33_9SPHN</name>
<dbReference type="RefSeq" id="WP_222825218.1">
    <property type="nucleotide sequence ID" value="NZ_JAHWXP010000003.1"/>
</dbReference>
<dbReference type="SUPFAM" id="SSF56645">
    <property type="entry name" value="Acyl-CoA dehydrogenase NM domain-like"/>
    <property type="match status" value="1"/>
</dbReference>
<evidence type="ECO:0000259" key="7">
    <source>
        <dbReference type="Pfam" id="PF02771"/>
    </source>
</evidence>
<comment type="cofactor">
    <cofactor evidence="1">
        <name>FAD</name>
        <dbReference type="ChEBI" id="CHEBI:57692"/>
    </cofactor>
</comment>
<dbReference type="Gene3D" id="1.10.540.10">
    <property type="entry name" value="Acyl-CoA dehydrogenase/oxidase, N-terminal domain"/>
    <property type="match status" value="1"/>
</dbReference>
<evidence type="ECO:0000256" key="4">
    <source>
        <dbReference type="ARBA" id="ARBA00022827"/>
    </source>
</evidence>
<sequence length="365" mass="39498">MNFDLTEDEQMLKAVAERFLDNQYAGEERREYQSQPCGFAPRNWALLGELGILAASYPEEAGGLDLGATSISLIHHAMGRGLAVEPLIDCALLAGGILVRAQDEIAGQWADDLASGAKRAALAHNEFDAPGGWSGLRTQARKTGDTVQITGTKPFTMGGCGADLYLVSALDDDVADGGAIYLVAADADGLDVETWRVADGSMAAMLRLTDVRPIARIENGARLLAQVEQTASLARSSEMVGIMERLFEHTLDYLRQREQFDQPLSRFQAIQHRMAALYAKLEQAKSLLDFAIVSEGTPDYAKRLDGARAFIAETGIELGHEAIQLHGAMGITQELSIGQGHKRLMVLSRWPEAPDAALDRFALAS</sequence>
<dbReference type="InterPro" id="IPR013786">
    <property type="entry name" value="AcylCoA_DH/ox_N"/>
</dbReference>
<keyword evidence="5" id="KW-0560">Oxidoreductase</keyword>
<dbReference type="Pfam" id="PF00441">
    <property type="entry name" value="Acyl-CoA_dh_1"/>
    <property type="match status" value="1"/>
</dbReference>
<dbReference type="SUPFAM" id="SSF47203">
    <property type="entry name" value="Acyl-CoA dehydrogenase C-terminal domain-like"/>
    <property type="match status" value="1"/>
</dbReference>
<dbReference type="EMBL" id="JAHWXP010000003">
    <property type="protein sequence ID" value="MBY8337698.1"/>
    <property type="molecule type" value="Genomic_DNA"/>
</dbReference>
<dbReference type="Proteomes" id="UP000759298">
    <property type="component" value="Unassembled WGS sequence"/>
</dbReference>
<feature type="domain" description="Acyl-CoA dehydrogenase/oxidase C-terminal" evidence="6">
    <location>
        <begin position="236"/>
        <end position="347"/>
    </location>
</feature>
<dbReference type="CDD" id="cd00567">
    <property type="entry name" value="ACAD"/>
    <property type="match status" value="1"/>
</dbReference>
<evidence type="ECO:0000256" key="5">
    <source>
        <dbReference type="ARBA" id="ARBA00023002"/>
    </source>
</evidence>
<evidence type="ECO:0000313" key="8">
    <source>
        <dbReference type="EMBL" id="MBY8337698.1"/>
    </source>
</evidence>
<dbReference type="PANTHER" id="PTHR43884:SF20">
    <property type="entry name" value="ACYL-COA DEHYDROGENASE FADE28"/>
    <property type="match status" value="1"/>
</dbReference>